<dbReference type="Proteomes" id="UP001055553">
    <property type="component" value="Chromosome"/>
</dbReference>
<accession>A0A915SZI5</accession>
<dbReference type="GeneID" id="74568050"/>
<evidence type="ECO:0000313" key="1">
    <source>
        <dbReference type="EMBL" id="BBL45274.1"/>
    </source>
</evidence>
<gene>
    <name evidence="1" type="ORF">MJ1_0099</name>
</gene>
<sequence length="110" mass="13038">MESESKYKISYFGPLRSFIGLMFQIPKKDHIYILDMKKDIDDGFVHTFFCIKPLDIYLYNSNLELVSYKKNMKQFSILLPKKPFRYIIEGINLDKNKINFALSNLSNSIR</sequence>
<dbReference type="KEGG" id="naer:MJ1_0099"/>
<protein>
    <submittedName>
        <fullName evidence="1">Uncharacterized protein</fullName>
    </submittedName>
</protein>
<keyword evidence="2" id="KW-1185">Reference proteome</keyword>
<proteinExistence type="predicted"/>
<dbReference type="RefSeq" id="WP_258393313.1">
    <property type="nucleotide sequence ID" value="NZ_AP019769.1"/>
</dbReference>
<dbReference type="EMBL" id="AP019769">
    <property type="protein sequence ID" value="BBL45274.1"/>
    <property type="molecule type" value="Genomic_DNA"/>
</dbReference>
<reference evidence="2" key="1">
    <citation type="journal article" date="2022" name="Int. J. Syst. Evol. Microbiol.">
        <title>Nanobdella aerobiophila gen. nov., sp. nov., a thermoacidophilic, obligate ectosymbiotic archaeon, and proposal of Nanobdellaceae fam. nov., Nanobdellales ord. nov. and Nanobdellia class. nov.</title>
        <authorList>
            <person name="Kato S."/>
            <person name="Ogasawara A."/>
            <person name="Itoh T."/>
            <person name="Sakai H.D."/>
            <person name="Shimizu M."/>
            <person name="Yuki M."/>
            <person name="Kaneko M."/>
            <person name="Takashina T."/>
            <person name="Ohkuma M."/>
        </authorList>
    </citation>
    <scope>NUCLEOTIDE SEQUENCE [LARGE SCALE GENOMIC DNA]</scope>
    <source>
        <strain evidence="2">MJ1</strain>
    </source>
</reference>
<organism evidence="1 2">
    <name type="scientific">Nanobdella aerobiophila</name>
    <dbReference type="NCBI Taxonomy" id="2586965"/>
    <lineage>
        <taxon>Archaea</taxon>
        <taxon>Nanobdellota</taxon>
        <taxon>Nanobdellia</taxon>
        <taxon>Nanobdellales</taxon>
        <taxon>Nanobdellaceae</taxon>
        <taxon>Nanobdella</taxon>
    </lineage>
</organism>
<evidence type="ECO:0000313" key="2">
    <source>
        <dbReference type="Proteomes" id="UP001055553"/>
    </source>
</evidence>
<name>A0A915SZI5_9ARCH</name>
<dbReference type="AlphaFoldDB" id="A0A915SZI5"/>